<dbReference type="Gene3D" id="1.10.287.110">
    <property type="entry name" value="DnaJ domain"/>
    <property type="match status" value="1"/>
</dbReference>
<keyword evidence="4 9" id="KW-1133">Transmembrane helix</keyword>
<gene>
    <name evidence="11" type="ORF">MNBD_GAMMA16-298</name>
</gene>
<evidence type="ECO:0000259" key="10">
    <source>
        <dbReference type="PROSITE" id="PS50076"/>
    </source>
</evidence>
<dbReference type="AlphaFoldDB" id="A0A3B0ZE46"/>
<proteinExistence type="inferred from homology"/>
<evidence type="ECO:0000256" key="3">
    <source>
        <dbReference type="ARBA" id="ARBA00022792"/>
    </source>
</evidence>
<evidence type="ECO:0000256" key="6">
    <source>
        <dbReference type="ARBA" id="ARBA00023136"/>
    </source>
</evidence>
<reference evidence="11" key="1">
    <citation type="submission" date="2018-06" db="EMBL/GenBank/DDBJ databases">
        <authorList>
            <person name="Zhirakovskaya E."/>
        </authorList>
    </citation>
    <scope>NUCLEOTIDE SEQUENCE</scope>
</reference>
<evidence type="ECO:0000256" key="1">
    <source>
        <dbReference type="ARBA" id="ARBA00004434"/>
    </source>
</evidence>
<feature type="transmembrane region" description="Helical" evidence="9">
    <location>
        <begin position="34"/>
        <end position="51"/>
    </location>
</feature>
<dbReference type="SUPFAM" id="SSF46565">
    <property type="entry name" value="Chaperone J-domain"/>
    <property type="match status" value="1"/>
</dbReference>
<sequence length="254" mass="28527">MLTKFIVFLFTMIALVFIVQWFTHTPAKQISRYLKRAGLIIAGLLLIFLALTGKLHWLFLLLGGALPFLQRIAALFRGYQMFKSIRSQFSGMGTSNTSAHGNPQSQIETRFLKMSLDHDAGNLEGLVLDGLHAGTKLSELTQEQLISLLKIYRLEDHESATLLESYLDRTFDSQWRSQQQQQEDEDSSDSHSFSNNGKMTVEEACQILGIPSDADDNVIKAAHRKLMQKLHPDRGGSTYLAAKINKAKDTLLAQ</sequence>
<name>A0A3B0ZE46_9ZZZZ</name>
<comment type="subcellular location">
    <subcellularLocation>
        <location evidence="1">Mitochondrion inner membrane</location>
        <topology evidence="1">Single-pass membrane protein</topology>
    </subcellularLocation>
</comment>
<feature type="transmembrane region" description="Helical" evidence="9">
    <location>
        <begin position="6"/>
        <end position="22"/>
    </location>
</feature>
<dbReference type="GO" id="GO:0005743">
    <property type="term" value="C:mitochondrial inner membrane"/>
    <property type="evidence" value="ECO:0007669"/>
    <property type="project" value="UniProtKB-SubCell"/>
</dbReference>
<dbReference type="PANTHER" id="PTHR12763:SF28">
    <property type="entry name" value="GEO10507P1-RELATED"/>
    <property type="match status" value="1"/>
</dbReference>
<evidence type="ECO:0000256" key="2">
    <source>
        <dbReference type="ARBA" id="ARBA00022692"/>
    </source>
</evidence>
<evidence type="ECO:0000256" key="5">
    <source>
        <dbReference type="ARBA" id="ARBA00023128"/>
    </source>
</evidence>
<evidence type="ECO:0000256" key="9">
    <source>
        <dbReference type="SAM" id="Phobius"/>
    </source>
</evidence>
<feature type="domain" description="J" evidence="10">
    <location>
        <begin position="203"/>
        <end position="254"/>
    </location>
</feature>
<dbReference type="CDD" id="cd06257">
    <property type="entry name" value="DnaJ"/>
    <property type="match status" value="1"/>
</dbReference>
<dbReference type="EMBL" id="UOFO01000077">
    <property type="protein sequence ID" value="VAW85717.1"/>
    <property type="molecule type" value="Genomic_DNA"/>
</dbReference>
<keyword evidence="5" id="KW-0496">Mitochondrion</keyword>
<dbReference type="Pfam" id="PF00226">
    <property type="entry name" value="DnaJ"/>
    <property type="match status" value="1"/>
</dbReference>
<dbReference type="PROSITE" id="PS50076">
    <property type="entry name" value="DNAJ_2"/>
    <property type="match status" value="1"/>
</dbReference>
<dbReference type="FunFam" id="1.10.287.110:FF:000001">
    <property type="entry name" value="Import inner membrane translocase subunit tim14"/>
    <property type="match status" value="1"/>
</dbReference>
<feature type="region of interest" description="Disordered" evidence="8">
    <location>
        <begin position="174"/>
        <end position="196"/>
    </location>
</feature>
<evidence type="ECO:0000256" key="7">
    <source>
        <dbReference type="ARBA" id="ARBA00038105"/>
    </source>
</evidence>
<organism evidence="11">
    <name type="scientific">hydrothermal vent metagenome</name>
    <dbReference type="NCBI Taxonomy" id="652676"/>
    <lineage>
        <taxon>unclassified sequences</taxon>
        <taxon>metagenomes</taxon>
        <taxon>ecological metagenomes</taxon>
    </lineage>
</organism>
<evidence type="ECO:0000256" key="4">
    <source>
        <dbReference type="ARBA" id="ARBA00022989"/>
    </source>
</evidence>
<evidence type="ECO:0000313" key="11">
    <source>
        <dbReference type="EMBL" id="VAW85717.1"/>
    </source>
</evidence>
<protein>
    <recommendedName>
        <fullName evidence="10">J domain-containing protein</fullName>
    </recommendedName>
</protein>
<keyword evidence="3" id="KW-0999">Mitochondrion inner membrane</keyword>
<dbReference type="InterPro" id="IPR036869">
    <property type="entry name" value="J_dom_sf"/>
</dbReference>
<dbReference type="SMART" id="SM00271">
    <property type="entry name" value="DnaJ"/>
    <property type="match status" value="1"/>
</dbReference>
<dbReference type="PANTHER" id="PTHR12763">
    <property type="match status" value="1"/>
</dbReference>
<dbReference type="InterPro" id="IPR001623">
    <property type="entry name" value="DnaJ_domain"/>
</dbReference>
<comment type="similarity">
    <text evidence="7">Belongs to the TIM14 family.</text>
</comment>
<accession>A0A3B0ZE46</accession>
<keyword evidence="2 9" id="KW-0812">Transmembrane</keyword>
<evidence type="ECO:0000256" key="8">
    <source>
        <dbReference type="SAM" id="MobiDB-lite"/>
    </source>
</evidence>
<keyword evidence="6 9" id="KW-0472">Membrane</keyword>